<gene>
    <name evidence="3" type="ORF">BaRGS_00033042</name>
</gene>
<keyword evidence="1" id="KW-0812">Transmembrane</keyword>
<organism evidence="3 4">
    <name type="scientific">Batillaria attramentaria</name>
    <dbReference type="NCBI Taxonomy" id="370345"/>
    <lineage>
        <taxon>Eukaryota</taxon>
        <taxon>Metazoa</taxon>
        <taxon>Spiralia</taxon>
        <taxon>Lophotrochozoa</taxon>
        <taxon>Mollusca</taxon>
        <taxon>Gastropoda</taxon>
        <taxon>Caenogastropoda</taxon>
        <taxon>Sorbeoconcha</taxon>
        <taxon>Cerithioidea</taxon>
        <taxon>Batillariidae</taxon>
        <taxon>Batillaria</taxon>
    </lineage>
</organism>
<keyword evidence="1" id="KW-1133">Transmembrane helix</keyword>
<feature type="signal peptide" evidence="2">
    <location>
        <begin position="1"/>
        <end position="18"/>
    </location>
</feature>
<feature type="transmembrane region" description="Helical" evidence="1">
    <location>
        <begin position="157"/>
        <end position="178"/>
    </location>
</feature>
<evidence type="ECO:0000256" key="2">
    <source>
        <dbReference type="SAM" id="SignalP"/>
    </source>
</evidence>
<accession>A0ABD0JLZ5</accession>
<reference evidence="3 4" key="1">
    <citation type="journal article" date="2023" name="Sci. Data">
        <title>Genome assembly of the Korean intertidal mud-creeper Batillaria attramentaria.</title>
        <authorList>
            <person name="Patra A.K."/>
            <person name="Ho P.T."/>
            <person name="Jun S."/>
            <person name="Lee S.J."/>
            <person name="Kim Y."/>
            <person name="Won Y.J."/>
        </authorList>
    </citation>
    <scope>NUCLEOTIDE SEQUENCE [LARGE SCALE GENOMIC DNA]</scope>
    <source>
        <strain evidence="3">Wonlab-2016</strain>
    </source>
</reference>
<name>A0ABD0JLZ5_9CAEN</name>
<dbReference type="EMBL" id="JACVVK020000396">
    <property type="protein sequence ID" value="KAK7475720.1"/>
    <property type="molecule type" value="Genomic_DNA"/>
</dbReference>
<proteinExistence type="predicted"/>
<keyword evidence="2" id="KW-0732">Signal</keyword>
<sequence>MWFLLLCATACFTQACGSWTVCTTRDLGSTPAVICHISKDLNLTKRGSAIFVQRYSLNTSDPNAETVAKCIWLDDAREHCSSSEGYVVTSVTSIEVTIAIPNRTETLEGRFLCNVPCEKPEFRFCHLEYNGMQTRYEQENTTQSLRAGNENNDQADAMTITAVVLFVLIAVIGVVILVRAIRNNECRRNTSRTVHAQPKETVSLTSDCK</sequence>
<protein>
    <submittedName>
        <fullName evidence="3">Uncharacterized protein</fullName>
    </submittedName>
</protein>
<evidence type="ECO:0000313" key="4">
    <source>
        <dbReference type="Proteomes" id="UP001519460"/>
    </source>
</evidence>
<dbReference type="Proteomes" id="UP001519460">
    <property type="component" value="Unassembled WGS sequence"/>
</dbReference>
<feature type="chain" id="PRO_5044893203" evidence="2">
    <location>
        <begin position="19"/>
        <end position="209"/>
    </location>
</feature>
<evidence type="ECO:0000256" key="1">
    <source>
        <dbReference type="SAM" id="Phobius"/>
    </source>
</evidence>
<comment type="caution">
    <text evidence="3">The sequence shown here is derived from an EMBL/GenBank/DDBJ whole genome shotgun (WGS) entry which is preliminary data.</text>
</comment>
<evidence type="ECO:0000313" key="3">
    <source>
        <dbReference type="EMBL" id="KAK7475720.1"/>
    </source>
</evidence>
<keyword evidence="4" id="KW-1185">Reference proteome</keyword>
<dbReference type="AlphaFoldDB" id="A0ABD0JLZ5"/>
<keyword evidence="1" id="KW-0472">Membrane</keyword>